<feature type="transmembrane region" description="Helical" evidence="2">
    <location>
        <begin position="20"/>
        <end position="41"/>
    </location>
</feature>
<dbReference type="InterPro" id="IPR029071">
    <property type="entry name" value="Ubiquitin-like_domsf"/>
</dbReference>
<dbReference type="GO" id="GO:0005634">
    <property type="term" value="C:nucleus"/>
    <property type="evidence" value="ECO:0007669"/>
    <property type="project" value="TreeGrafter"/>
</dbReference>
<dbReference type="EMBL" id="JXXN02002273">
    <property type="protein sequence ID" value="THD23205.1"/>
    <property type="molecule type" value="Genomic_DNA"/>
</dbReference>
<evidence type="ECO:0000259" key="3">
    <source>
        <dbReference type="Pfam" id="PF11470"/>
    </source>
</evidence>
<protein>
    <recommendedName>
        <fullName evidence="3">TUG ubiquitin-like domain-containing protein</fullName>
    </recommendedName>
</protein>
<dbReference type="Proteomes" id="UP000230066">
    <property type="component" value="Unassembled WGS sequence"/>
</dbReference>
<dbReference type="GO" id="GO:0006886">
    <property type="term" value="P:intracellular protein transport"/>
    <property type="evidence" value="ECO:0007669"/>
    <property type="project" value="TreeGrafter"/>
</dbReference>
<evidence type="ECO:0000313" key="4">
    <source>
        <dbReference type="EMBL" id="THD23205.1"/>
    </source>
</evidence>
<accession>A0A4E0R8I4</accession>
<comment type="caution">
    <text evidence="4">The sequence shown here is derived from an EMBL/GenBank/DDBJ whole genome shotgun (WGS) entry which is preliminary data.</text>
</comment>
<dbReference type="GO" id="GO:0005737">
    <property type="term" value="C:cytoplasm"/>
    <property type="evidence" value="ECO:0007669"/>
    <property type="project" value="TreeGrafter"/>
</dbReference>
<reference evidence="4" key="1">
    <citation type="submission" date="2019-03" db="EMBL/GenBank/DDBJ databases">
        <title>Improved annotation for the trematode Fasciola hepatica.</title>
        <authorList>
            <person name="Choi Y.-J."/>
            <person name="Martin J."/>
            <person name="Mitreva M."/>
        </authorList>
    </citation>
    <scope>NUCLEOTIDE SEQUENCE [LARGE SCALE GENOMIC DNA]</scope>
</reference>
<feature type="region of interest" description="Disordered" evidence="1">
    <location>
        <begin position="238"/>
        <end position="266"/>
    </location>
</feature>
<evidence type="ECO:0000256" key="2">
    <source>
        <dbReference type="SAM" id="Phobius"/>
    </source>
</evidence>
<dbReference type="InterPro" id="IPR021569">
    <property type="entry name" value="TUG-UBL1"/>
</dbReference>
<keyword evidence="2" id="KW-1133">Transmembrane helix</keyword>
<sequence>METKDIPVEHRWSFRTNWIVSMKLFCWSPIFLSMPFIIIQYPTGHRANIEVQPNTTFRKVLEMACEKRDLDCSQYSLTHNRRPVDLSVTFRLSGFVNRVTFDLVPLTDDDNRRANESSNQVRVCLRLESGERAIWQGDPNCPLWCILKETSSTNQQFEQFLQSDDGGVPVVTYLGEKIIGEAKIQSTRLRDLGISSGSVLLQLLRRSSTEDYQQKEQEQQNIPVSLASTPPISTDSTVLGVAEHEPKRPRTGACTFPEPRSHSSEINRENQDLTAVHQITETKPMNTETAMTDSDFDPVWSVFATPRQVSIFGQKPEEIQRSVPEEPQTLGSLLGIDLTPGRGPLSSVSETPFAFRNFAVSSNAFLEDLPDEFFEHTEADIRSLIQACRNVWNADEPLKTAAMRTEARLKMYRKYKRAVVQIHWSDGIVVQACFAPGEKHTTPPKVTLKQSSISLIEANLVPLAKVYFSSESSRGEEGERLTLCCDI</sequence>
<dbReference type="PANTHER" id="PTHR46467:SF1">
    <property type="entry name" value="TETHER CONTAINING UBX DOMAIN FOR GLUT4"/>
    <property type="match status" value="1"/>
</dbReference>
<proteinExistence type="predicted"/>
<gene>
    <name evidence="4" type="ORF">D915_005813</name>
</gene>
<name>A0A4E0R8I4_FASHE</name>
<dbReference type="GO" id="GO:0012506">
    <property type="term" value="C:vesicle membrane"/>
    <property type="evidence" value="ECO:0007669"/>
    <property type="project" value="TreeGrafter"/>
</dbReference>
<dbReference type="Gene3D" id="3.10.20.90">
    <property type="entry name" value="Phosphatidylinositol 3-kinase Catalytic Subunit, Chain A, domain 1"/>
    <property type="match status" value="1"/>
</dbReference>
<feature type="domain" description="TUG ubiquitin-like" evidence="3">
    <location>
        <begin position="43"/>
        <end position="103"/>
    </location>
</feature>
<keyword evidence="5" id="KW-1185">Reference proteome</keyword>
<evidence type="ECO:0000256" key="1">
    <source>
        <dbReference type="SAM" id="MobiDB-lite"/>
    </source>
</evidence>
<keyword evidence="2" id="KW-0812">Transmembrane</keyword>
<dbReference type="AlphaFoldDB" id="A0A4E0R8I4"/>
<dbReference type="Pfam" id="PF11470">
    <property type="entry name" value="TUG-UBL1"/>
    <property type="match status" value="1"/>
</dbReference>
<dbReference type="SUPFAM" id="SSF54236">
    <property type="entry name" value="Ubiquitin-like"/>
    <property type="match status" value="1"/>
</dbReference>
<dbReference type="CDD" id="cd16105">
    <property type="entry name" value="Ubl_ASPSCR1_like"/>
    <property type="match status" value="1"/>
</dbReference>
<organism evidence="4 5">
    <name type="scientific">Fasciola hepatica</name>
    <name type="common">Liver fluke</name>
    <dbReference type="NCBI Taxonomy" id="6192"/>
    <lineage>
        <taxon>Eukaryota</taxon>
        <taxon>Metazoa</taxon>
        <taxon>Spiralia</taxon>
        <taxon>Lophotrochozoa</taxon>
        <taxon>Platyhelminthes</taxon>
        <taxon>Trematoda</taxon>
        <taxon>Digenea</taxon>
        <taxon>Plagiorchiida</taxon>
        <taxon>Echinostomata</taxon>
        <taxon>Echinostomatoidea</taxon>
        <taxon>Fasciolidae</taxon>
        <taxon>Fasciola</taxon>
    </lineage>
</organism>
<keyword evidence="2" id="KW-0472">Membrane</keyword>
<dbReference type="PANTHER" id="PTHR46467">
    <property type="entry name" value="TETHER CONTAINING UBX DOMAIN FOR GLUT4"/>
    <property type="match status" value="1"/>
</dbReference>
<evidence type="ECO:0000313" key="5">
    <source>
        <dbReference type="Proteomes" id="UP000230066"/>
    </source>
</evidence>